<dbReference type="Proteomes" id="UP000233556">
    <property type="component" value="Unassembled WGS sequence"/>
</dbReference>
<dbReference type="AlphaFoldDB" id="A0A2I0UBI9"/>
<organism evidence="2 3">
    <name type="scientific">Limosa lapponica baueri</name>
    <dbReference type="NCBI Taxonomy" id="1758121"/>
    <lineage>
        <taxon>Eukaryota</taxon>
        <taxon>Metazoa</taxon>
        <taxon>Chordata</taxon>
        <taxon>Craniata</taxon>
        <taxon>Vertebrata</taxon>
        <taxon>Euteleostomi</taxon>
        <taxon>Archelosauria</taxon>
        <taxon>Archosauria</taxon>
        <taxon>Dinosauria</taxon>
        <taxon>Saurischia</taxon>
        <taxon>Theropoda</taxon>
        <taxon>Coelurosauria</taxon>
        <taxon>Aves</taxon>
        <taxon>Neognathae</taxon>
        <taxon>Neoaves</taxon>
        <taxon>Charadriiformes</taxon>
        <taxon>Scolopacidae</taxon>
        <taxon>Limosa</taxon>
    </lineage>
</organism>
<protein>
    <submittedName>
        <fullName evidence="2">Uncharacterized protein</fullName>
    </submittedName>
</protein>
<feature type="compositionally biased region" description="Basic residues" evidence="1">
    <location>
        <begin position="1"/>
        <end position="11"/>
    </location>
</feature>
<accession>A0A2I0UBI9</accession>
<reference evidence="3" key="1">
    <citation type="submission" date="2017-11" db="EMBL/GenBank/DDBJ databases">
        <authorList>
            <person name="Lima N.C."/>
            <person name="Parody-Merino A.M."/>
            <person name="Battley P.F."/>
            <person name="Fidler A.E."/>
            <person name="Prosdocimi F."/>
        </authorList>
    </citation>
    <scope>NUCLEOTIDE SEQUENCE [LARGE SCALE GENOMIC DNA]</scope>
</reference>
<evidence type="ECO:0000313" key="3">
    <source>
        <dbReference type="Proteomes" id="UP000233556"/>
    </source>
</evidence>
<sequence>MRSRATTRHKVAASGKPTEERKGKKEDSGVCKWVISILDKAFDAVSLIDKPHILIDKPMNYDLDKRTVKQMES</sequence>
<dbReference type="EMBL" id="KZ505907">
    <property type="protein sequence ID" value="PKU43395.1"/>
    <property type="molecule type" value="Genomic_DNA"/>
</dbReference>
<gene>
    <name evidence="2" type="ORF">llap_6301</name>
</gene>
<keyword evidence="3" id="KW-1185">Reference proteome</keyword>
<proteinExistence type="predicted"/>
<name>A0A2I0UBI9_LIMLA</name>
<evidence type="ECO:0000313" key="2">
    <source>
        <dbReference type="EMBL" id="PKU43395.1"/>
    </source>
</evidence>
<evidence type="ECO:0000256" key="1">
    <source>
        <dbReference type="SAM" id="MobiDB-lite"/>
    </source>
</evidence>
<feature type="region of interest" description="Disordered" evidence="1">
    <location>
        <begin position="1"/>
        <end position="25"/>
    </location>
</feature>
<reference evidence="3" key="2">
    <citation type="submission" date="2017-12" db="EMBL/GenBank/DDBJ databases">
        <title>Genome sequence of the Bar-tailed Godwit (Limosa lapponica baueri).</title>
        <authorList>
            <person name="Lima N.C.B."/>
            <person name="Parody-Merino A.M."/>
            <person name="Battley P.F."/>
            <person name="Fidler A.E."/>
            <person name="Prosdocimi F."/>
        </authorList>
    </citation>
    <scope>NUCLEOTIDE SEQUENCE [LARGE SCALE GENOMIC DNA]</scope>
</reference>